<evidence type="ECO:0000256" key="1">
    <source>
        <dbReference type="SAM" id="MobiDB-lite"/>
    </source>
</evidence>
<proteinExistence type="predicted"/>
<sequence>MRLTSDATSVAIRRLRCSRVSRDDFRASAFDASGVHSVAADKCAVCEPHPSRPSAPVRRSADALHPHPSHLYAPVLRAAHVILTERARAELLEPVHRDIAPLSSPGCIDRATPEGVIVKYEAAAMRASVALLLGRDNRGTPSRTGLFSRAEIELRVVARTDIAASPAACNSLRRSQIPPRDPTSQAFPSQHAETPVEDLVN</sequence>
<protein>
    <submittedName>
        <fullName evidence="2">Uncharacterized protein</fullName>
    </submittedName>
</protein>
<organism evidence="2 3">
    <name type="scientific">Hericium alpestre</name>
    <dbReference type="NCBI Taxonomy" id="135208"/>
    <lineage>
        <taxon>Eukaryota</taxon>
        <taxon>Fungi</taxon>
        <taxon>Dikarya</taxon>
        <taxon>Basidiomycota</taxon>
        <taxon>Agaricomycotina</taxon>
        <taxon>Agaricomycetes</taxon>
        <taxon>Russulales</taxon>
        <taxon>Hericiaceae</taxon>
        <taxon>Hericium</taxon>
    </lineage>
</organism>
<evidence type="ECO:0000313" key="3">
    <source>
        <dbReference type="Proteomes" id="UP000298061"/>
    </source>
</evidence>
<reference evidence="2 3" key="1">
    <citation type="submission" date="2019-02" db="EMBL/GenBank/DDBJ databases">
        <title>Genome sequencing of the rare red list fungi Hericium alpestre (H. flagellum).</title>
        <authorList>
            <person name="Buettner E."/>
            <person name="Kellner H."/>
        </authorList>
    </citation>
    <scope>NUCLEOTIDE SEQUENCE [LARGE SCALE GENOMIC DNA]</scope>
    <source>
        <strain evidence="2 3">DSM 108284</strain>
    </source>
</reference>
<accession>A0A4Y9ZTC8</accession>
<dbReference type="AlphaFoldDB" id="A0A4Y9ZTC8"/>
<keyword evidence="3" id="KW-1185">Reference proteome</keyword>
<evidence type="ECO:0000313" key="2">
    <source>
        <dbReference type="EMBL" id="TFY77470.1"/>
    </source>
</evidence>
<comment type="caution">
    <text evidence="2">The sequence shown here is derived from an EMBL/GenBank/DDBJ whole genome shotgun (WGS) entry which is preliminary data.</text>
</comment>
<feature type="compositionally biased region" description="Polar residues" evidence="1">
    <location>
        <begin position="182"/>
        <end position="192"/>
    </location>
</feature>
<dbReference type="Proteomes" id="UP000298061">
    <property type="component" value="Unassembled WGS sequence"/>
</dbReference>
<feature type="region of interest" description="Disordered" evidence="1">
    <location>
        <begin position="172"/>
        <end position="201"/>
    </location>
</feature>
<dbReference type="EMBL" id="SFCI01000906">
    <property type="protein sequence ID" value="TFY77470.1"/>
    <property type="molecule type" value="Genomic_DNA"/>
</dbReference>
<gene>
    <name evidence="2" type="ORF">EWM64_g6542</name>
</gene>
<name>A0A4Y9ZTC8_9AGAM</name>